<dbReference type="EMBL" id="QFYQ01000001">
    <property type="protein sequence ID" value="RAK53332.1"/>
    <property type="molecule type" value="Genomic_DNA"/>
</dbReference>
<reference evidence="4" key="1">
    <citation type="submission" date="2018-05" db="EMBL/GenBank/DDBJ databases">
        <authorList>
            <person name="Li X."/>
        </authorList>
    </citation>
    <scope>NUCLEOTIDE SEQUENCE [LARGE SCALE GENOMIC DNA]</scope>
    <source>
        <strain evidence="4">LX32</strain>
    </source>
</reference>
<dbReference type="AlphaFoldDB" id="A0A328AF23"/>
<sequence>MRTAYLSLIVAAGLAGSAYAQAPAVTAAPSTPTPAAAPPSAPAPTTSSAPLSQTSPVPAAVPATPAGAAPQGVPPGPAPAAEAAPPPALPTSGDGAVVLNVLEKVCVPLVRGGKLEQLAPAAGLKKNRRDDTWVGPLGGDRAYTVTVFPQGVNKDVCLAEVHFAVGQDEPIVKAINVWSFLHKPELILQANYVAVDADGVKRVRKSWEHLESNASTAVNFTTWRKPDDSPLNKGYDTGQLFYQERTGQ</sequence>
<feature type="compositionally biased region" description="Pro residues" evidence="1">
    <location>
        <begin position="72"/>
        <end position="89"/>
    </location>
</feature>
<feature type="signal peptide" evidence="2">
    <location>
        <begin position="1"/>
        <end position="20"/>
    </location>
</feature>
<evidence type="ECO:0000256" key="1">
    <source>
        <dbReference type="SAM" id="MobiDB-lite"/>
    </source>
</evidence>
<dbReference type="RefSeq" id="WP_111527084.1">
    <property type="nucleotide sequence ID" value="NZ_QFYQ01000001.1"/>
</dbReference>
<evidence type="ECO:0000256" key="2">
    <source>
        <dbReference type="SAM" id="SignalP"/>
    </source>
</evidence>
<evidence type="ECO:0000313" key="4">
    <source>
        <dbReference type="Proteomes" id="UP000249254"/>
    </source>
</evidence>
<evidence type="ECO:0008006" key="5">
    <source>
        <dbReference type="Google" id="ProtNLM"/>
    </source>
</evidence>
<feature type="compositionally biased region" description="Pro residues" evidence="1">
    <location>
        <begin position="31"/>
        <end position="42"/>
    </location>
</feature>
<organism evidence="3 4">
    <name type="scientific">Phenylobacterium soli</name>
    <dbReference type="NCBI Taxonomy" id="2170551"/>
    <lineage>
        <taxon>Bacteria</taxon>
        <taxon>Pseudomonadati</taxon>
        <taxon>Pseudomonadota</taxon>
        <taxon>Alphaproteobacteria</taxon>
        <taxon>Caulobacterales</taxon>
        <taxon>Caulobacteraceae</taxon>
        <taxon>Phenylobacterium</taxon>
    </lineage>
</organism>
<keyword evidence="2" id="KW-0732">Signal</keyword>
<comment type="caution">
    <text evidence="3">The sequence shown here is derived from an EMBL/GenBank/DDBJ whole genome shotgun (WGS) entry which is preliminary data.</text>
</comment>
<feature type="chain" id="PRO_5016420008" description="Type VI secretion system tube protein Hcp" evidence="2">
    <location>
        <begin position="21"/>
        <end position="248"/>
    </location>
</feature>
<keyword evidence="4" id="KW-1185">Reference proteome</keyword>
<dbReference type="OrthoDB" id="7210567at2"/>
<evidence type="ECO:0000313" key="3">
    <source>
        <dbReference type="EMBL" id="RAK53332.1"/>
    </source>
</evidence>
<protein>
    <recommendedName>
        <fullName evidence="5">Type VI secretion system tube protein Hcp</fullName>
    </recommendedName>
</protein>
<name>A0A328AF23_9CAUL</name>
<accession>A0A328AF23</accession>
<gene>
    <name evidence="3" type="ORF">DJ017_01705</name>
</gene>
<proteinExistence type="predicted"/>
<feature type="region of interest" description="Disordered" evidence="1">
    <location>
        <begin position="27"/>
        <end position="89"/>
    </location>
</feature>
<feature type="compositionally biased region" description="Low complexity" evidence="1">
    <location>
        <begin position="43"/>
        <end position="71"/>
    </location>
</feature>
<dbReference type="Proteomes" id="UP000249254">
    <property type="component" value="Unassembled WGS sequence"/>
</dbReference>